<organism evidence="1 2">
    <name type="scientific">Panagrolaimus sp. JU765</name>
    <dbReference type="NCBI Taxonomy" id="591449"/>
    <lineage>
        <taxon>Eukaryota</taxon>
        <taxon>Metazoa</taxon>
        <taxon>Ecdysozoa</taxon>
        <taxon>Nematoda</taxon>
        <taxon>Chromadorea</taxon>
        <taxon>Rhabditida</taxon>
        <taxon>Tylenchina</taxon>
        <taxon>Panagrolaimomorpha</taxon>
        <taxon>Panagrolaimoidea</taxon>
        <taxon>Panagrolaimidae</taxon>
        <taxon>Panagrolaimus</taxon>
    </lineage>
</organism>
<proteinExistence type="predicted"/>
<dbReference type="WBParaSite" id="JU765_v2.g13082.t1">
    <property type="protein sequence ID" value="JU765_v2.g13082.t1"/>
    <property type="gene ID" value="JU765_v2.g13082"/>
</dbReference>
<protein>
    <submittedName>
        <fullName evidence="2">Uncharacterized protein</fullName>
    </submittedName>
</protein>
<dbReference type="Proteomes" id="UP000887576">
    <property type="component" value="Unplaced"/>
</dbReference>
<evidence type="ECO:0000313" key="1">
    <source>
        <dbReference type="Proteomes" id="UP000887576"/>
    </source>
</evidence>
<name>A0AC34Q595_9BILA</name>
<evidence type="ECO:0000313" key="2">
    <source>
        <dbReference type="WBParaSite" id="JU765_v2.g13082.t1"/>
    </source>
</evidence>
<sequence length="91" mass="10212">MDNNEANFSTTSVSSTNENKERSLTPPPPEVIPQDMKCTPALMKVRKTMKEFQVHSPSDNVMSPCTAKLARKPSKNFLEKELAPQKLSFDD</sequence>
<accession>A0AC34Q595</accession>
<reference evidence="2" key="1">
    <citation type="submission" date="2022-11" db="UniProtKB">
        <authorList>
            <consortium name="WormBaseParasite"/>
        </authorList>
    </citation>
    <scope>IDENTIFICATION</scope>
</reference>